<organism evidence="2 3">
    <name type="scientific">Xiphophorus maculatus</name>
    <name type="common">Southern platyfish</name>
    <name type="synonym">Platypoecilus maculatus</name>
    <dbReference type="NCBI Taxonomy" id="8083"/>
    <lineage>
        <taxon>Eukaryota</taxon>
        <taxon>Metazoa</taxon>
        <taxon>Chordata</taxon>
        <taxon>Craniata</taxon>
        <taxon>Vertebrata</taxon>
        <taxon>Euteleostomi</taxon>
        <taxon>Actinopterygii</taxon>
        <taxon>Neopterygii</taxon>
        <taxon>Teleostei</taxon>
        <taxon>Neoteleostei</taxon>
        <taxon>Acanthomorphata</taxon>
        <taxon>Ovalentaria</taxon>
        <taxon>Atherinomorphae</taxon>
        <taxon>Cyprinodontiformes</taxon>
        <taxon>Poeciliidae</taxon>
        <taxon>Poeciliinae</taxon>
        <taxon>Xiphophorus</taxon>
    </lineage>
</organism>
<keyword evidence="3" id="KW-1185">Reference proteome</keyword>
<reference evidence="3" key="2">
    <citation type="journal article" date="2013" name="Nat. Genet.">
        <title>The genome of the platyfish, Xiphophorus maculatus, provides insights into evolutionary adaptation and several complex traits.</title>
        <authorList>
            <person name="Schartl M."/>
            <person name="Walter R.B."/>
            <person name="Shen Y."/>
            <person name="Garcia T."/>
            <person name="Catchen J."/>
            <person name="Amores A."/>
            <person name="Braasch I."/>
            <person name="Chalopin D."/>
            <person name="Volff J.N."/>
            <person name="Lesch K.P."/>
            <person name="Bisazza A."/>
            <person name="Minx P."/>
            <person name="Hillier L."/>
            <person name="Wilson R.K."/>
            <person name="Fuerstenberg S."/>
            <person name="Boore J."/>
            <person name="Searle S."/>
            <person name="Postlethwait J.H."/>
            <person name="Warren W.C."/>
        </authorList>
    </citation>
    <scope>NUCLEOTIDE SEQUENCE [LARGE SCALE GENOMIC DNA]</scope>
    <source>
        <strain evidence="3">JP 163 A</strain>
    </source>
</reference>
<dbReference type="GeneTree" id="ENSGT00950000183065"/>
<dbReference type="GO" id="GO:0003711">
    <property type="term" value="F:transcription elongation factor activity"/>
    <property type="evidence" value="ECO:0007669"/>
    <property type="project" value="InterPro"/>
</dbReference>
<evidence type="ECO:0000313" key="2">
    <source>
        <dbReference type="Ensembl" id="ENSXMAP00000036376.1"/>
    </source>
</evidence>
<evidence type="ECO:0000313" key="3">
    <source>
        <dbReference type="Proteomes" id="UP000002852"/>
    </source>
</evidence>
<feature type="region of interest" description="Disordered" evidence="1">
    <location>
        <begin position="84"/>
        <end position="113"/>
    </location>
</feature>
<dbReference type="GO" id="GO:0005634">
    <property type="term" value="C:nucleus"/>
    <property type="evidence" value="ECO:0007669"/>
    <property type="project" value="InterPro"/>
</dbReference>
<reference evidence="2" key="3">
    <citation type="submission" date="2025-08" db="UniProtKB">
        <authorList>
            <consortium name="Ensembl"/>
        </authorList>
    </citation>
    <scope>IDENTIFICATION</scope>
    <source>
        <strain evidence="2">JP 163 A</strain>
    </source>
</reference>
<dbReference type="Proteomes" id="UP000002852">
    <property type="component" value="Unassembled WGS sequence"/>
</dbReference>
<dbReference type="PANTHER" id="PTHR23171">
    <property type="entry name" value="GDOWN1"/>
    <property type="match status" value="1"/>
</dbReference>
<dbReference type="PANTHER" id="PTHR23171:SF4">
    <property type="entry name" value="TUFTELIN"/>
    <property type="match status" value="1"/>
</dbReference>
<feature type="region of interest" description="Disordered" evidence="1">
    <location>
        <begin position="178"/>
        <end position="227"/>
    </location>
</feature>
<protein>
    <submittedName>
        <fullName evidence="2">RNA polymerase II subunit M</fullName>
    </submittedName>
</protein>
<dbReference type="InterPro" id="IPR051375">
    <property type="entry name" value="Tuftelin_GRINL1A/MYZAP/CCD68"/>
</dbReference>
<dbReference type="AlphaFoldDB" id="A0A3B5R1X2"/>
<accession>A0A3B5R1X2</accession>
<sequence length="314" mass="35207">MLSMYIYCLIKIKHNRFFLLCRRFLQTLPDKGKKIRDFAEKVRLAIEQCSEEERRQSLMSAARAELQSKYHQAFSYQHRAAPLTSAASPLNEENEGAAGDGIQDTSLDKHQDQRVSTAETAAVNTKESELVVALDRVTLSEARADEFNEQLNSKAKDNYFLVKQPAKKPHYMTVLEKTERSAAPKRQKFKPNQLPHRNDGSPSESLSPGRFSGTASPLSALDRKERDRKHLDDITAAKLPPLHHSPAQLLSLEESAALVREQTKKQQELQAKLAAQKLSEGLKISMGSYTPDGGPLAAYREVHDEGSHLSSEED</sequence>
<name>A0A3B5R1X2_XIPMA</name>
<dbReference type="PRINTS" id="PR02085">
    <property type="entry name" value="POLR2GRINL1"/>
</dbReference>
<dbReference type="InterPro" id="IPR026213">
    <property type="entry name" value="GRINL1"/>
</dbReference>
<dbReference type="GO" id="GO:0035556">
    <property type="term" value="P:intracellular signal transduction"/>
    <property type="evidence" value="ECO:0007669"/>
    <property type="project" value="TreeGrafter"/>
</dbReference>
<evidence type="ECO:0000256" key="1">
    <source>
        <dbReference type="SAM" id="MobiDB-lite"/>
    </source>
</evidence>
<feature type="region of interest" description="Disordered" evidence="1">
    <location>
        <begin position="289"/>
        <end position="314"/>
    </location>
</feature>
<feature type="compositionally biased region" description="Basic and acidic residues" evidence="1">
    <location>
        <begin position="300"/>
        <end position="314"/>
    </location>
</feature>
<reference evidence="3" key="1">
    <citation type="submission" date="2012-01" db="EMBL/GenBank/DDBJ databases">
        <authorList>
            <person name="Walter R."/>
            <person name="Schartl M."/>
            <person name="Warren W."/>
        </authorList>
    </citation>
    <scope>NUCLEOTIDE SEQUENCE [LARGE SCALE GENOMIC DNA]</scope>
    <source>
        <strain evidence="3">JP 163 A</strain>
    </source>
</reference>
<dbReference type="Ensembl" id="ENSXMAT00000041229.1">
    <property type="protein sequence ID" value="ENSXMAP00000036376.1"/>
    <property type="gene ID" value="ENSXMAG00000014379.2"/>
</dbReference>
<dbReference type="GO" id="GO:0006368">
    <property type="term" value="P:transcription elongation by RNA polymerase II"/>
    <property type="evidence" value="ECO:0007669"/>
    <property type="project" value="InterPro"/>
</dbReference>
<reference evidence="2" key="4">
    <citation type="submission" date="2025-09" db="UniProtKB">
        <authorList>
            <consortium name="Ensembl"/>
        </authorList>
    </citation>
    <scope>IDENTIFICATION</scope>
    <source>
        <strain evidence="2">JP 163 A</strain>
    </source>
</reference>
<dbReference type="Pfam" id="PF15328">
    <property type="entry name" value="GCOM2"/>
    <property type="match status" value="2"/>
</dbReference>
<proteinExistence type="predicted"/>